<evidence type="ECO:0000313" key="1">
    <source>
        <dbReference type="EMBL" id="PON52327.1"/>
    </source>
</evidence>
<dbReference type="InParanoid" id="A0A2P5BU64"/>
<dbReference type="EMBL" id="JXTC01000461">
    <property type="protein sequence ID" value="PON52327.1"/>
    <property type="molecule type" value="Genomic_DNA"/>
</dbReference>
<dbReference type="OrthoDB" id="10323702at2759"/>
<proteinExistence type="predicted"/>
<reference evidence="2" key="1">
    <citation type="submission" date="2016-06" db="EMBL/GenBank/DDBJ databases">
        <title>Parallel loss of symbiosis genes in relatives of nitrogen-fixing non-legume Parasponia.</title>
        <authorList>
            <person name="Van Velzen R."/>
            <person name="Holmer R."/>
            <person name="Bu F."/>
            <person name="Rutten L."/>
            <person name="Van Zeijl A."/>
            <person name="Liu W."/>
            <person name="Santuari L."/>
            <person name="Cao Q."/>
            <person name="Sharma T."/>
            <person name="Shen D."/>
            <person name="Roswanjaya Y."/>
            <person name="Wardhani T."/>
            <person name="Kalhor M.S."/>
            <person name="Jansen J."/>
            <person name="Van den Hoogen J."/>
            <person name="Gungor B."/>
            <person name="Hartog M."/>
            <person name="Hontelez J."/>
            <person name="Verver J."/>
            <person name="Yang W.-C."/>
            <person name="Schijlen E."/>
            <person name="Repin R."/>
            <person name="Schilthuizen M."/>
            <person name="Schranz E."/>
            <person name="Heidstra R."/>
            <person name="Miyata K."/>
            <person name="Fedorova E."/>
            <person name="Kohlen W."/>
            <person name="Bisseling T."/>
            <person name="Smit S."/>
            <person name="Geurts R."/>
        </authorList>
    </citation>
    <scope>NUCLEOTIDE SEQUENCE [LARGE SCALE GENOMIC DNA]</scope>
    <source>
        <strain evidence="2">cv. RG33-2</strain>
    </source>
</reference>
<dbReference type="AlphaFoldDB" id="A0A2P5BU64"/>
<sequence length="156" mass="16588">MEDSKLSLLATTLLDLLTNFLHWGANTRSSGPGAKGSKTPSLGVWGLPLPSQTPSLGVWGLPLPSQHTGFSPFLSVSDSKRATLTLVIFFTDVGGELRSTGKSPFSRSESGVMGPKEFVSLATTNIACPSFLRDSTTLTPSNFSKELVERSTQLSI</sequence>
<organism evidence="1 2">
    <name type="scientific">Trema orientale</name>
    <name type="common">Charcoal tree</name>
    <name type="synonym">Celtis orientalis</name>
    <dbReference type="NCBI Taxonomy" id="63057"/>
    <lineage>
        <taxon>Eukaryota</taxon>
        <taxon>Viridiplantae</taxon>
        <taxon>Streptophyta</taxon>
        <taxon>Embryophyta</taxon>
        <taxon>Tracheophyta</taxon>
        <taxon>Spermatophyta</taxon>
        <taxon>Magnoliopsida</taxon>
        <taxon>eudicotyledons</taxon>
        <taxon>Gunneridae</taxon>
        <taxon>Pentapetalae</taxon>
        <taxon>rosids</taxon>
        <taxon>fabids</taxon>
        <taxon>Rosales</taxon>
        <taxon>Cannabaceae</taxon>
        <taxon>Trema</taxon>
    </lineage>
</organism>
<dbReference type="Proteomes" id="UP000237000">
    <property type="component" value="Unassembled WGS sequence"/>
</dbReference>
<name>A0A2P5BU64_TREOI</name>
<protein>
    <submittedName>
        <fullName evidence="1">Uncharacterized protein</fullName>
    </submittedName>
</protein>
<evidence type="ECO:0000313" key="2">
    <source>
        <dbReference type="Proteomes" id="UP000237000"/>
    </source>
</evidence>
<gene>
    <name evidence="1" type="ORF">TorRG33x02_308550</name>
</gene>
<comment type="caution">
    <text evidence="1">The sequence shown here is derived from an EMBL/GenBank/DDBJ whole genome shotgun (WGS) entry which is preliminary data.</text>
</comment>
<keyword evidence="2" id="KW-1185">Reference proteome</keyword>
<accession>A0A2P5BU64</accession>